<dbReference type="EMBL" id="AVOT02015861">
    <property type="protein sequence ID" value="MBW0500527.1"/>
    <property type="molecule type" value="Genomic_DNA"/>
</dbReference>
<keyword evidence="3" id="KW-1185">Reference proteome</keyword>
<comment type="caution">
    <text evidence="2">The sequence shown here is derived from an EMBL/GenBank/DDBJ whole genome shotgun (WGS) entry which is preliminary data.</text>
</comment>
<evidence type="ECO:0000256" key="1">
    <source>
        <dbReference type="SAM" id="MobiDB-lite"/>
    </source>
</evidence>
<reference evidence="2" key="1">
    <citation type="submission" date="2021-03" db="EMBL/GenBank/DDBJ databases">
        <title>Draft genome sequence of rust myrtle Austropuccinia psidii MF-1, a brazilian biotype.</title>
        <authorList>
            <person name="Quecine M.C."/>
            <person name="Pachon D.M.R."/>
            <person name="Bonatelli M.L."/>
            <person name="Correr F.H."/>
            <person name="Franceschini L.M."/>
            <person name="Leite T.F."/>
            <person name="Margarido G.R.A."/>
            <person name="Almeida C.A."/>
            <person name="Ferrarezi J.A."/>
            <person name="Labate C.A."/>
        </authorList>
    </citation>
    <scope>NUCLEOTIDE SEQUENCE</scope>
    <source>
        <strain evidence="2">MF-1</strain>
    </source>
</reference>
<sequence length="93" mass="10553">MPPSSNMQPLASTSRRSRAERSPLPFPTAEVLQRKECWSVRATREDPNVVTEPQDAVARLFRRADRNSREMIVYANNKMIPGTTTEEMTANFG</sequence>
<organism evidence="2 3">
    <name type="scientific">Austropuccinia psidii MF-1</name>
    <dbReference type="NCBI Taxonomy" id="1389203"/>
    <lineage>
        <taxon>Eukaryota</taxon>
        <taxon>Fungi</taxon>
        <taxon>Dikarya</taxon>
        <taxon>Basidiomycota</taxon>
        <taxon>Pucciniomycotina</taxon>
        <taxon>Pucciniomycetes</taxon>
        <taxon>Pucciniales</taxon>
        <taxon>Sphaerophragmiaceae</taxon>
        <taxon>Austropuccinia</taxon>
    </lineage>
</organism>
<accession>A0A9Q3DEG1</accession>
<name>A0A9Q3DEG1_9BASI</name>
<dbReference type="AlphaFoldDB" id="A0A9Q3DEG1"/>
<evidence type="ECO:0000313" key="2">
    <source>
        <dbReference type="EMBL" id="MBW0500527.1"/>
    </source>
</evidence>
<dbReference type="Proteomes" id="UP000765509">
    <property type="component" value="Unassembled WGS sequence"/>
</dbReference>
<feature type="compositionally biased region" description="Polar residues" evidence="1">
    <location>
        <begin position="1"/>
        <end position="10"/>
    </location>
</feature>
<feature type="region of interest" description="Disordered" evidence="1">
    <location>
        <begin position="1"/>
        <end position="27"/>
    </location>
</feature>
<protein>
    <submittedName>
        <fullName evidence="2">Uncharacterized protein</fullName>
    </submittedName>
</protein>
<evidence type="ECO:0000313" key="3">
    <source>
        <dbReference type="Proteomes" id="UP000765509"/>
    </source>
</evidence>
<proteinExistence type="predicted"/>
<gene>
    <name evidence="2" type="ORF">O181_040242</name>
</gene>